<organism evidence="2 3">
    <name type="scientific">Phaeovulum vinaykumarii</name>
    <dbReference type="NCBI Taxonomy" id="407234"/>
    <lineage>
        <taxon>Bacteria</taxon>
        <taxon>Pseudomonadati</taxon>
        <taxon>Pseudomonadota</taxon>
        <taxon>Alphaproteobacteria</taxon>
        <taxon>Rhodobacterales</taxon>
        <taxon>Paracoccaceae</taxon>
        <taxon>Phaeovulum</taxon>
    </lineage>
</organism>
<dbReference type="Proteomes" id="UP000186098">
    <property type="component" value="Unassembled WGS sequence"/>
</dbReference>
<feature type="transmembrane region" description="Helical" evidence="1">
    <location>
        <begin position="274"/>
        <end position="300"/>
    </location>
</feature>
<dbReference type="EMBL" id="FTOM01000014">
    <property type="protein sequence ID" value="SIS92452.1"/>
    <property type="molecule type" value="Genomic_DNA"/>
</dbReference>
<dbReference type="AlphaFoldDB" id="A0A1N7N2A3"/>
<reference evidence="3" key="1">
    <citation type="submission" date="2017-01" db="EMBL/GenBank/DDBJ databases">
        <authorList>
            <person name="Varghese N."/>
            <person name="Submissions S."/>
        </authorList>
    </citation>
    <scope>NUCLEOTIDE SEQUENCE [LARGE SCALE GENOMIC DNA]</scope>
    <source>
        <strain evidence="3">DSM 18714</strain>
    </source>
</reference>
<sequence length="346" mass="38558">MTPLLLSLYLVPLPGLGAHGIPFILVLWLLTDPRLCIRVVEVLIYFGLVAMGFLMILIQPDKFSFLISLMLVVLISRLLEILPRDWSLIPALWLHLGAAMVSLMTLVALGYDLAPMTLYGESRHAIHQNAFLTFRISGLYLEPSTMGLHMLLMSIWANHSHPDKRWVAMLYSGMSLVTFSSVTILAAFKIAHDLLLRLRSKAGILLIPVVILGSGMVLQPFYLFFTDKLALYNADGLENAKRFEALVFTLDMIGLGEFNLFLGHKVEVIQRYVFYDLGPVISTPMILGLGGVLLILVFLARMRWSLLNIAIVMATKATINNPLLWVATSRRRKLRTSAASTPPDGA</sequence>
<evidence type="ECO:0000256" key="1">
    <source>
        <dbReference type="SAM" id="Phobius"/>
    </source>
</evidence>
<feature type="transmembrane region" description="Helical" evidence="1">
    <location>
        <begin position="6"/>
        <end position="30"/>
    </location>
</feature>
<gene>
    <name evidence="2" type="ORF">SAMN05421795_11415</name>
</gene>
<feature type="transmembrane region" description="Helical" evidence="1">
    <location>
        <begin position="168"/>
        <end position="191"/>
    </location>
</feature>
<keyword evidence="3" id="KW-1185">Reference proteome</keyword>
<protein>
    <submittedName>
        <fullName evidence="2">Uncharacterized protein</fullName>
    </submittedName>
</protein>
<feature type="transmembrane region" description="Helical" evidence="1">
    <location>
        <begin position="63"/>
        <end position="79"/>
    </location>
</feature>
<keyword evidence="1" id="KW-0812">Transmembrane</keyword>
<feature type="transmembrane region" description="Helical" evidence="1">
    <location>
        <begin position="37"/>
        <end position="57"/>
    </location>
</feature>
<accession>A0A1N7N2A3</accession>
<feature type="transmembrane region" description="Helical" evidence="1">
    <location>
        <begin position="203"/>
        <end position="225"/>
    </location>
</feature>
<feature type="transmembrane region" description="Helical" evidence="1">
    <location>
        <begin position="91"/>
        <end position="111"/>
    </location>
</feature>
<feature type="transmembrane region" description="Helical" evidence="1">
    <location>
        <begin position="245"/>
        <end position="262"/>
    </location>
</feature>
<keyword evidence="1" id="KW-1133">Transmembrane helix</keyword>
<keyword evidence="1" id="KW-0472">Membrane</keyword>
<proteinExistence type="predicted"/>
<feature type="transmembrane region" description="Helical" evidence="1">
    <location>
        <begin position="306"/>
        <end position="327"/>
    </location>
</feature>
<name>A0A1N7N2A3_9RHOB</name>
<evidence type="ECO:0000313" key="3">
    <source>
        <dbReference type="Proteomes" id="UP000186098"/>
    </source>
</evidence>
<dbReference type="RefSeq" id="WP_076367874.1">
    <property type="nucleotide sequence ID" value="NZ_FTOM01000014.1"/>
</dbReference>
<evidence type="ECO:0000313" key="2">
    <source>
        <dbReference type="EMBL" id="SIS92452.1"/>
    </source>
</evidence>